<dbReference type="CDD" id="cd06260">
    <property type="entry name" value="DUF820-like"/>
    <property type="match status" value="1"/>
</dbReference>
<evidence type="ECO:0000313" key="2">
    <source>
        <dbReference type="EMBL" id="PTE16196.1"/>
    </source>
</evidence>
<dbReference type="Pfam" id="PF05685">
    <property type="entry name" value="Uma2"/>
    <property type="match status" value="1"/>
</dbReference>
<dbReference type="PANTHER" id="PTHR36558">
    <property type="entry name" value="GLR1098 PROTEIN"/>
    <property type="match status" value="1"/>
</dbReference>
<organism evidence="2 3">
    <name type="scientific">Phaeovulum veldkampii DSM 11550</name>
    <dbReference type="NCBI Taxonomy" id="1185920"/>
    <lineage>
        <taxon>Bacteria</taxon>
        <taxon>Pseudomonadati</taxon>
        <taxon>Pseudomonadota</taxon>
        <taxon>Alphaproteobacteria</taxon>
        <taxon>Rhodobacterales</taxon>
        <taxon>Paracoccaceae</taxon>
        <taxon>Phaeovulum</taxon>
    </lineage>
</organism>
<dbReference type="EMBL" id="PZKF01000039">
    <property type="protein sequence ID" value="PTE16196.1"/>
    <property type="molecule type" value="Genomic_DNA"/>
</dbReference>
<dbReference type="Gene3D" id="3.90.1570.10">
    <property type="entry name" value="tt1808, chain A"/>
    <property type="match status" value="1"/>
</dbReference>
<keyword evidence="2" id="KW-0378">Hydrolase</keyword>
<comment type="caution">
    <text evidence="2">The sequence shown here is derived from an EMBL/GenBank/DDBJ whole genome shotgun (WGS) entry which is preliminary data.</text>
</comment>
<dbReference type="PANTHER" id="PTHR36558:SF1">
    <property type="entry name" value="RESTRICTION ENDONUCLEASE DOMAIN-CONTAINING PROTEIN-RELATED"/>
    <property type="match status" value="1"/>
</dbReference>
<dbReference type="InterPro" id="IPR012296">
    <property type="entry name" value="Nuclease_put_TT1808"/>
</dbReference>
<dbReference type="GO" id="GO:0004519">
    <property type="term" value="F:endonuclease activity"/>
    <property type="evidence" value="ECO:0007669"/>
    <property type="project" value="UniProtKB-KW"/>
</dbReference>
<keyword evidence="2" id="KW-0540">Nuclease</keyword>
<feature type="domain" description="Putative restriction endonuclease" evidence="1">
    <location>
        <begin position="49"/>
        <end position="185"/>
    </location>
</feature>
<reference evidence="2 3" key="1">
    <citation type="submission" date="2018-03" db="EMBL/GenBank/DDBJ databases">
        <title>Rhodobacter veldkampii.</title>
        <authorList>
            <person name="Meyer T.E."/>
            <person name="Miller S."/>
            <person name="Lodha T."/>
            <person name="Gandham S."/>
            <person name="Chintalapati S."/>
            <person name="Chintalapati V.R."/>
        </authorList>
    </citation>
    <scope>NUCLEOTIDE SEQUENCE [LARGE SCALE GENOMIC DNA]</scope>
    <source>
        <strain evidence="2 3">DSM 11550</strain>
    </source>
</reference>
<proteinExistence type="predicted"/>
<keyword evidence="3" id="KW-1185">Reference proteome</keyword>
<keyword evidence="2" id="KW-0255">Endonuclease</keyword>
<accession>A0A2T4JE79</accession>
<dbReference type="InterPro" id="IPR011335">
    <property type="entry name" value="Restrct_endonuc-II-like"/>
</dbReference>
<dbReference type="SUPFAM" id="SSF52980">
    <property type="entry name" value="Restriction endonuclease-like"/>
    <property type="match status" value="1"/>
</dbReference>
<evidence type="ECO:0000313" key="3">
    <source>
        <dbReference type="Proteomes" id="UP000241899"/>
    </source>
</evidence>
<protein>
    <submittedName>
        <fullName evidence="2">Uma2 family endonuclease</fullName>
    </submittedName>
</protein>
<evidence type="ECO:0000259" key="1">
    <source>
        <dbReference type="Pfam" id="PF05685"/>
    </source>
</evidence>
<dbReference type="AlphaFoldDB" id="A0A2T4JE79"/>
<sequence length="225" mass="25040">MYPLPACGRLSRSSNDPGWEGLAREWRSEMSQITRNSLTEHNFFALVAGLEGRWELIDGELVMMAPTTQRHANIVANVLATLHGQLRGTGYRPTCSGPSVRTGIGTIRYPDLVVDCGHRHDHEMCATTPVVVCEVLSSSRDQFDTHLRVLEYRAVPDIACILLIDPDEPRAILHRRDDAGWCDHLSIGLDQVVDITEVGATVPLRDVYDGLEFTQPDDTLRGHLC</sequence>
<gene>
    <name evidence="2" type="ORF">C5F46_13390</name>
</gene>
<dbReference type="InterPro" id="IPR008538">
    <property type="entry name" value="Uma2"/>
</dbReference>
<name>A0A2T4JE79_9RHOB</name>
<dbReference type="Proteomes" id="UP000241899">
    <property type="component" value="Unassembled WGS sequence"/>
</dbReference>